<evidence type="ECO:0000256" key="4">
    <source>
        <dbReference type="ARBA" id="ARBA00022692"/>
    </source>
</evidence>
<feature type="domain" description="Type II secretion system protein GspF" evidence="8">
    <location>
        <begin position="286"/>
        <end position="408"/>
    </location>
</feature>
<evidence type="ECO:0000313" key="9">
    <source>
        <dbReference type="EMBL" id="GAA6197990.1"/>
    </source>
</evidence>
<keyword evidence="4 7" id="KW-0812">Transmembrane</keyword>
<dbReference type="PANTHER" id="PTHR30012:SF0">
    <property type="entry name" value="TYPE II SECRETION SYSTEM PROTEIN F-RELATED"/>
    <property type="match status" value="1"/>
</dbReference>
<comment type="caution">
    <text evidence="9">The sequence shown here is derived from an EMBL/GenBank/DDBJ whole genome shotgun (WGS) entry which is preliminary data.</text>
</comment>
<dbReference type="PANTHER" id="PTHR30012">
    <property type="entry name" value="GENERAL SECRETION PATHWAY PROTEIN"/>
    <property type="match status" value="1"/>
</dbReference>
<dbReference type="Proteomes" id="UP001441944">
    <property type="component" value="Unassembled WGS sequence"/>
</dbReference>
<evidence type="ECO:0000256" key="6">
    <source>
        <dbReference type="ARBA" id="ARBA00023136"/>
    </source>
</evidence>
<feature type="transmembrane region" description="Helical" evidence="7">
    <location>
        <begin position="182"/>
        <end position="205"/>
    </location>
</feature>
<dbReference type="Gene3D" id="1.20.81.30">
    <property type="entry name" value="Type II secretion system (T2SS), domain F"/>
    <property type="match status" value="2"/>
</dbReference>
<evidence type="ECO:0000256" key="1">
    <source>
        <dbReference type="ARBA" id="ARBA00004651"/>
    </source>
</evidence>
<dbReference type="InterPro" id="IPR003004">
    <property type="entry name" value="GspF/PilC"/>
</dbReference>
<reference evidence="9 10" key="1">
    <citation type="submission" date="2024-04" db="EMBL/GenBank/DDBJ databases">
        <title>Draft genome sequence of Pseudophaeobacter arcticus NBRC 116598.</title>
        <authorList>
            <person name="Miyakawa T."/>
            <person name="Kusuya Y."/>
            <person name="Miura T."/>
        </authorList>
    </citation>
    <scope>NUCLEOTIDE SEQUENCE [LARGE SCALE GENOMIC DNA]</scope>
    <source>
        <strain evidence="9 10">SU-CL00105</strain>
    </source>
</reference>
<gene>
    <name evidence="9" type="primary">xcpS</name>
    <name evidence="9" type="ORF">NBRC116598_34350</name>
</gene>
<feature type="domain" description="Type II secretion system protein GspF" evidence="8">
    <location>
        <begin position="84"/>
        <end position="204"/>
    </location>
</feature>
<feature type="transmembrane region" description="Helical" evidence="7">
    <location>
        <begin position="236"/>
        <end position="258"/>
    </location>
</feature>
<accession>A0ABQ0AQ35</accession>
<evidence type="ECO:0000313" key="10">
    <source>
        <dbReference type="Proteomes" id="UP001441944"/>
    </source>
</evidence>
<comment type="subcellular location">
    <subcellularLocation>
        <location evidence="1">Cell membrane</location>
        <topology evidence="1">Multi-pass membrane protein</topology>
    </subcellularLocation>
</comment>
<proteinExistence type="inferred from homology"/>
<protein>
    <submittedName>
        <fullName evidence="9">GspF family T2SS innner membrane protein variant XcpS</fullName>
    </submittedName>
</protein>
<dbReference type="RefSeq" id="WP_353401808.1">
    <property type="nucleotide sequence ID" value="NZ_BAABWU010000017.1"/>
</dbReference>
<evidence type="ECO:0000256" key="3">
    <source>
        <dbReference type="ARBA" id="ARBA00022475"/>
    </source>
</evidence>
<name>A0ABQ0AQ35_9RHOB</name>
<dbReference type="EMBL" id="BAABWU010000017">
    <property type="protein sequence ID" value="GAA6197990.1"/>
    <property type="molecule type" value="Genomic_DNA"/>
</dbReference>
<evidence type="ECO:0000256" key="2">
    <source>
        <dbReference type="ARBA" id="ARBA00005745"/>
    </source>
</evidence>
<comment type="similarity">
    <text evidence="2">Belongs to the GSP F family.</text>
</comment>
<keyword evidence="6 7" id="KW-0472">Membrane</keyword>
<evidence type="ECO:0000256" key="5">
    <source>
        <dbReference type="ARBA" id="ARBA00022989"/>
    </source>
</evidence>
<evidence type="ECO:0000256" key="7">
    <source>
        <dbReference type="SAM" id="Phobius"/>
    </source>
</evidence>
<sequence length="418" mass="44346">MKAYRYIAYTKGGRRRSGSVVAETETDASRQLAAQDLFVAELSETRRQAGSGKSDSKTSDPASGPFAFVTTWRHRLSPDLQVVFTRQMAVMLGAELPVEEALEAVRSGGHPLLDAVAAEARAALLDGASLSEALARGGAGFAPYYLAALRAGESAGELAEVFHELAEHLEQLGSDKAQIATALIYPGFVAAVSLLVCAILMVNVAPEIVAMFEMSGRPLPGLTRAILAVSDLIRDYAGSIGIALLGLVVFGAVVPRISSLRQRRDRLMLRLPVLGRLMRLSASVQYLRTLALVLGSRHAVLSATDSAVEVLSIAGFQQEARAVTQRVQQGESLSAALAQLTFLPPVARQLIAAGEISVRLAPMSARAATLVEHRLSTERKRIAALLEPALMMLVGGLVLVIVLAVLLPIFDLQAVVAG</sequence>
<dbReference type="PRINTS" id="PR00812">
    <property type="entry name" value="BCTERIALGSPF"/>
</dbReference>
<keyword evidence="3" id="KW-1003">Cell membrane</keyword>
<evidence type="ECO:0000259" key="8">
    <source>
        <dbReference type="Pfam" id="PF00482"/>
    </source>
</evidence>
<feature type="transmembrane region" description="Helical" evidence="7">
    <location>
        <begin position="389"/>
        <end position="410"/>
    </location>
</feature>
<keyword evidence="5 7" id="KW-1133">Transmembrane helix</keyword>
<dbReference type="InterPro" id="IPR018076">
    <property type="entry name" value="T2SS_GspF_dom"/>
</dbReference>
<dbReference type="Pfam" id="PF00482">
    <property type="entry name" value="T2SSF"/>
    <property type="match status" value="2"/>
</dbReference>
<organism evidence="9 10">
    <name type="scientific">Pseudophaeobacter arcticus</name>
    <dbReference type="NCBI Taxonomy" id="385492"/>
    <lineage>
        <taxon>Bacteria</taxon>
        <taxon>Pseudomonadati</taxon>
        <taxon>Pseudomonadota</taxon>
        <taxon>Alphaproteobacteria</taxon>
        <taxon>Rhodobacterales</taxon>
        <taxon>Paracoccaceae</taxon>
        <taxon>Pseudophaeobacter</taxon>
    </lineage>
</organism>
<dbReference type="InterPro" id="IPR042094">
    <property type="entry name" value="T2SS_GspF_sf"/>
</dbReference>
<keyword evidence="10" id="KW-1185">Reference proteome</keyword>